<sequence length="1048" mass="116950">MVLEARVNNRESMCVPVDYIVYIHEIKPWPPSHSLRSICSVFLRWNSIDRSSGSTRAVIPSIGPGVGDGKIKFNESFKIPVTLSSEASMKGEDVDAFKNNYLEFNLYGHQADKTEKDQLLGTVALDLVEYADLKKTVSVSAPLNFKRGLRTTTQPVLSIKIQPMNKHSAFISSRNRPAKESSPNKDEGTLTNREYLEESEISSFTDIDACIHSSLTTSSSFEGTGASPLEERESEAVKGSAGRSSNVGYVPLEAAKPEVKQTIGGPKLLNGIPSFSSSIDLSSDESNPEKDHISISKNHERRSTSIGYDGADADLISTNSKRSLDRADLVRQVQEKIVRGRSKFKENAQQFVEDNRTNNVITKFPFSEVHFAEDETMRFAYSDIIGENGNSGTPEMDGNSFTIKTDHVVSDGDRRQEKGQEKQREKENHSIEGLNQFSRDATGKPLTSSRDTVHERRFKETGKLMNNNSRQANPMSNVFEGNVPCKEEIKEIDVLVDTCTGAKNFISTERENAQDESRQIKKSFCDGKIQQLKVKIEKLERELREGAAIEMSLYSMIAEHGSSANKLYAPARRLARLYSHACKHGAASGKASTAKSVVSGLALVAKACVNDVPRLTFWLSNSIVLRASINKTDGNMQSQILSALQIKTNGPVKSNEKSSSLKQKVMSSGKKGKMFGFTDNFDSWEDPKTFTSALENIEAWIFSRIIHAVWRQVFSPCMHPRIVNRAKVLRRKQNTRSKPSLGDQDQADFSFELWKNAFKDAYDMLCPVRAGGYNCACLPILARMIMEQCLSSLDVAIFNTLLHEAADETSADPESDPICDPKVLPIPAGKTSFGIGAQLKNVIGNWSRWLTDLVGINNCDPDSKADEYKCTNDGKQKFETPFEFCLLNTLSDLMMLPKDMLFNKSFRDEVCPTFDAPLIKRILNNFVPDEFCPDQIPEALFEALDSEDRNEDEDFIFIRCIPCNAARIAYLPPAAASIASVLSEMRINKSLAFQKSTTSDDDLDEVDSPLSSIIFYSNSLAFRKPMENEGESLVRYQLLREVWREEIC</sequence>
<feature type="compositionally biased region" description="Basic and acidic residues" evidence="2">
    <location>
        <begin position="287"/>
        <end position="303"/>
    </location>
</feature>
<dbReference type="PANTHER" id="PTHR31344">
    <property type="entry name" value="NUCLEAR PORE COMPLEX PROTEIN NUP205"/>
    <property type="match status" value="1"/>
</dbReference>
<organism evidence="4 5">
    <name type="scientific">Aquilegia coerulea</name>
    <name type="common">Rocky mountain columbine</name>
    <dbReference type="NCBI Taxonomy" id="218851"/>
    <lineage>
        <taxon>Eukaryota</taxon>
        <taxon>Viridiplantae</taxon>
        <taxon>Streptophyta</taxon>
        <taxon>Embryophyta</taxon>
        <taxon>Tracheophyta</taxon>
        <taxon>Spermatophyta</taxon>
        <taxon>Magnoliopsida</taxon>
        <taxon>Ranunculales</taxon>
        <taxon>Ranunculaceae</taxon>
        <taxon>Thalictroideae</taxon>
        <taxon>Aquilegia</taxon>
    </lineage>
</organism>
<dbReference type="OrthoDB" id="1921925at2759"/>
<protein>
    <recommendedName>
        <fullName evidence="3">C2 NT-type domain-containing protein</fullName>
    </recommendedName>
</protein>
<evidence type="ECO:0000313" key="5">
    <source>
        <dbReference type="Proteomes" id="UP000230069"/>
    </source>
</evidence>
<dbReference type="PROSITE" id="PS51840">
    <property type="entry name" value="C2_NT"/>
    <property type="match status" value="1"/>
</dbReference>
<dbReference type="Pfam" id="PF10358">
    <property type="entry name" value="NT-C2"/>
    <property type="match status" value="1"/>
</dbReference>
<feature type="coiled-coil region" evidence="1">
    <location>
        <begin position="522"/>
        <end position="549"/>
    </location>
</feature>
<gene>
    <name evidence="4" type="ORF">AQUCO_04000035v1</name>
</gene>
<dbReference type="GO" id="GO:0005643">
    <property type="term" value="C:nuclear pore"/>
    <property type="evidence" value="ECO:0007669"/>
    <property type="project" value="InterPro"/>
</dbReference>
<feature type="compositionally biased region" description="Polar residues" evidence="2">
    <location>
        <begin position="433"/>
        <end position="450"/>
    </location>
</feature>
<feature type="domain" description="C2 NT-type" evidence="3">
    <location>
        <begin position="7"/>
        <end position="165"/>
    </location>
</feature>
<evidence type="ECO:0000259" key="3">
    <source>
        <dbReference type="PROSITE" id="PS51840"/>
    </source>
</evidence>
<dbReference type="EMBL" id="KZ305057">
    <property type="protein sequence ID" value="PIA33697.1"/>
    <property type="molecule type" value="Genomic_DNA"/>
</dbReference>
<reference evidence="4 5" key="1">
    <citation type="submission" date="2017-09" db="EMBL/GenBank/DDBJ databases">
        <title>WGS assembly of Aquilegia coerulea Goldsmith.</title>
        <authorList>
            <person name="Hodges S."/>
            <person name="Kramer E."/>
            <person name="Nordborg M."/>
            <person name="Tomkins J."/>
            <person name="Borevitz J."/>
            <person name="Derieg N."/>
            <person name="Yan J."/>
            <person name="Mihaltcheva S."/>
            <person name="Hayes R.D."/>
            <person name="Rokhsar D."/>
        </authorList>
    </citation>
    <scope>NUCLEOTIDE SEQUENCE [LARGE SCALE GENOMIC DNA]</scope>
    <source>
        <strain evidence="5">cv. Goldsmith</strain>
    </source>
</reference>
<evidence type="ECO:0000256" key="1">
    <source>
        <dbReference type="SAM" id="Coils"/>
    </source>
</evidence>
<dbReference type="InterPro" id="IPR019448">
    <property type="entry name" value="NT-C2"/>
</dbReference>
<dbReference type="AlphaFoldDB" id="A0A2G5CS93"/>
<feature type="compositionally biased region" description="Basic and acidic residues" evidence="2">
    <location>
        <begin position="177"/>
        <end position="188"/>
    </location>
</feature>
<name>A0A2G5CS93_AQUCA</name>
<dbReference type="InParanoid" id="A0A2G5CS93"/>
<feature type="region of interest" description="Disordered" evidence="2">
    <location>
        <begin position="169"/>
        <end position="192"/>
    </location>
</feature>
<evidence type="ECO:0000313" key="4">
    <source>
        <dbReference type="EMBL" id="PIA33697.1"/>
    </source>
</evidence>
<feature type="compositionally biased region" description="Polar residues" evidence="2">
    <location>
        <begin position="389"/>
        <end position="403"/>
    </location>
</feature>
<dbReference type="Proteomes" id="UP000230069">
    <property type="component" value="Unassembled WGS sequence"/>
</dbReference>
<dbReference type="InterPro" id="IPR021827">
    <property type="entry name" value="Nup186/Nup192/Nup205"/>
</dbReference>
<proteinExistence type="predicted"/>
<feature type="compositionally biased region" description="Basic and acidic residues" evidence="2">
    <location>
        <begin position="404"/>
        <end position="430"/>
    </location>
</feature>
<accession>A0A2G5CS93</accession>
<feature type="region of interest" description="Disordered" evidence="2">
    <location>
        <begin position="389"/>
        <end position="457"/>
    </location>
</feature>
<feature type="region of interest" description="Disordered" evidence="2">
    <location>
        <begin position="279"/>
        <end position="311"/>
    </location>
</feature>
<dbReference type="STRING" id="218851.A0A2G5CS93"/>
<keyword evidence="5" id="KW-1185">Reference proteome</keyword>
<evidence type="ECO:0000256" key="2">
    <source>
        <dbReference type="SAM" id="MobiDB-lite"/>
    </source>
</evidence>
<dbReference type="PANTHER" id="PTHR31344:SF15">
    <property type="entry name" value="EEIG1_EHBP1 PROTEIN AMINO-TERMINAL DOMAIN PROTEIN"/>
    <property type="match status" value="1"/>
</dbReference>
<feature type="region of interest" description="Disordered" evidence="2">
    <location>
        <begin position="217"/>
        <end position="247"/>
    </location>
</feature>
<keyword evidence="1" id="KW-0175">Coiled coil</keyword>